<reference evidence="8 9" key="1">
    <citation type="submission" date="2018-06" db="EMBL/GenBank/DDBJ databases">
        <authorList>
            <consortium name="Pathogen Informatics"/>
            <person name="Doyle S."/>
        </authorList>
    </citation>
    <scope>NUCLEOTIDE SEQUENCE [LARGE SCALE GENOMIC DNA]</scope>
    <source>
        <strain evidence="8 9">NCTC4824</strain>
    </source>
</reference>
<dbReference type="InterPro" id="IPR036286">
    <property type="entry name" value="LexA/Signal_pep-like_sf"/>
</dbReference>
<evidence type="ECO:0000313" key="8">
    <source>
        <dbReference type="EMBL" id="SQI62733.1"/>
    </source>
</evidence>
<feature type="domain" description="Peptidase S26" evidence="7">
    <location>
        <begin position="35"/>
        <end position="99"/>
    </location>
</feature>
<evidence type="ECO:0000256" key="2">
    <source>
        <dbReference type="ARBA" id="ARBA00022692"/>
    </source>
</evidence>
<organism evidence="8 9">
    <name type="scientific">Lederbergia lenta</name>
    <name type="common">Bacillus lentus</name>
    <dbReference type="NCBI Taxonomy" id="1467"/>
    <lineage>
        <taxon>Bacteria</taxon>
        <taxon>Bacillati</taxon>
        <taxon>Bacillota</taxon>
        <taxon>Bacilli</taxon>
        <taxon>Bacillales</taxon>
        <taxon>Bacillaceae</taxon>
        <taxon>Lederbergia</taxon>
    </lineage>
</organism>
<dbReference type="GO" id="GO:0009003">
    <property type="term" value="F:signal peptidase activity"/>
    <property type="evidence" value="ECO:0007669"/>
    <property type="project" value="UniProtKB-EC"/>
</dbReference>
<dbReference type="STRING" id="1348624.GCA_001591545_03179"/>
<dbReference type="EMBL" id="LS483476">
    <property type="protein sequence ID" value="SQI62733.1"/>
    <property type="molecule type" value="Genomic_DNA"/>
</dbReference>
<dbReference type="CDD" id="cd06462">
    <property type="entry name" value="Peptidase_S24_S26"/>
    <property type="match status" value="1"/>
</dbReference>
<gene>
    <name evidence="8" type="primary">sipW_2</name>
    <name evidence="8" type="ORF">NCTC4824_03753</name>
</gene>
<dbReference type="GO" id="GO:0016020">
    <property type="term" value="C:membrane"/>
    <property type="evidence" value="ECO:0007669"/>
    <property type="project" value="UniProtKB-SubCell"/>
</dbReference>
<dbReference type="GO" id="GO:0006465">
    <property type="term" value="P:signal peptide processing"/>
    <property type="evidence" value="ECO:0007669"/>
    <property type="project" value="UniProtKB-UniRule"/>
</dbReference>
<comment type="subcellular location">
    <subcellularLocation>
        <location evidence="1">Membrane</location>
    </subcellularLocation>
</comment>
<sequence length="184" mass="20336">MKGKVILKWLGNCISTMFIILLVCAVFIVIASRAAGGETSLFGYQLKTVISGSMEPEMQVGSVILVKQTEGDDTFESGDVITFMTKDAILVTHRIIGVENDGQRFITKGDNNNGPDVEPVLAHNIVGKYSGWTLPYVGYAFHYVHTKQGAILFMFIPGLLFLGHAIITIWRALRFIEVPNLKEE</sequence>
<evidence type="ECO:0000313" key="9">
    <source>
        <dbReference type="Proteomes" id="UP000249134"/>
    </source>
</evidence>
<keyword evidence="8" id="KW-0378">Hydrolase</keyword>
<dbReference type="PANTHER" id="PTHR10806">
    <property type="entry name" value="SIGNAL PEPTIDASE COMPLEX CATALYTIC SUBUNIT SEC11"/>
    <property type="match status" value="1"/>
</dbReference>
<dbReference type="Gene3D" id="2.10.109.10">
    <property type="entry name" value="Umud Fragment, subunit A"/>
    <property type="match status" value="1"/>
</dbReference>
<keyword evidence="2 6" id="KW-0812">Transmembrane</keyword>
<keyword evidence="4 6" id="KW-0472">Membrane</keyword>
<dbReference type="PANTHER" id="PTHR10806:SF6">
    <property type="entry name" value="SIGNAL PEPTIDASE COMPLEX CATALYTIC SUBUNIT SEC11"/>
    <property type="match status" value="1"/>
</dbReference>
<evidence type="ECO:0000256" key="6">
    <source>
        <dbReference type="SAM" id="Phobius"/>
    </source>
</evidence>
<name>A0A2X4WI57_LEDLE</name>
<dbReference type="EC" id="3.4.21.89" evidence="5"/>
<feature type="transmembrane region" description="Helical" evidence="6">
    <location>
        <begin position="151"/>
        <end position="173"/>
    </location>
</feature>
<protein>
    <recommendedName>
        <fullName evidence="5">Signal peptidase I</fullName>
        <ecNumber evidence="5">3.4.21.89</ecNumber>
    </recommendedName>
</protein>
<evidence type="ECO:0000259" key="7">
    <source>
        <dbReference type="Pfam" id="PF10502"/>
    </source>
</evidence>
<dbReference type="GO" id="GO:0004252">
    <property type="term" value="F:serine-type endopeptidase activity"/>
    <property type="evidence" value="ECO:0007669"/>
    <property type="project" value="UniProtKB-UniRule"/>
</dbReference>
<dbReference type="InterPro" id="IPR001733">
    <property type="entry name" value="Peptidase_S26B"/>
</dbReference>
<accession>A0A2X4WI57</accession>
<proteinExistence type="predicted"/>
<dbReference type="SUPFAM" id="SSF51306">
    <property type="entry name" value="LexA/Signal peptidase"/>
    <property type="match status" value="1"/>
</dbReference>
<dbReference type="NCBIfam" id="NF046067">
    <property type="entry name" value="SigPepSipWBacil"/>
    <property type="match status" value="1"/>
</dbReference>
<dbReference type="Proteomes" id="UP000249134">
    <property type="component" value="Chromosome 1"/>
</dbReference>
<dbReference type="Pfam" id="PF10502">
    <property type="entry name" value="Peptidase_S26"/>
    <property type="match status" value="1"/>
</dbReference>
<evidence type="ECO:0000256" key="5">
    <source>
        <dbReference type="NCBIfam" id="TIGR02228"/>
    </source>
</evidence>
<evidence type="ECO:0000256" key="3">
    <source>
        <dbReference type="ARBA" id="ARBA00022989"/>
    </source>
</evidence>
<keyword evidence="9" id="KW-1185">Reference proteome</keyword>
<dbReference type="NCBIfam" id="TIGR02228">
    <property type="entry name" value="sigpep_I_arch"/>
    <property type="match status" value="1"/>
</dbReference>
<evidence type="ECO:0000256" key="4">
    <source>
        <dbReference type="ARBA" id="ARBA00023136"/>
    </source>
</evidence>
<dbReference type="AlphaFoldDB" id="A0A2X4WI57"/>
<evidence type="ECO:0000256" key="1">
    <source>
        <dbReference type="ARBA" id="ARBA00004370"/>
    </source>
</evidence>
<dbReference type="RefSeq" id="WP_066144403.1">
    <property type="nucleotide sequence ID" value="NZ_CBCSGM010000004.1"/>
</dbReference>
<dbReference type="InterPro" id="IPR019533">
    <property type="entry name" value="Peptidase_S26"/>
</dbReference>
<dbReference type="KEGG" id="blen:NCTC4824_03753"/>
<keyword evidence="3 6" id="KW-1133">Transmembrane helix</keyword>
<feature type="transmembrane region" description="Helical" evidence="6">
    <location>
        <begin position="6"/>
        <end position="31"/>
    </location>
</feature>
<dbReference type="PRINTS" id="PR00728">
    <property type="entry name" value="SIGNALPTASE"/>
</dbReference>